<dbReference type="PANTHER" id="PTHR16301">
    <property type="entry name" value="IMPACT-RELATED"/>
    <property type="match status" value="1"/>
</dbReference>
<dbReference type="Pfam" id="PF01205">
    <property type="entry name" value="Impact_N"/>
    <property type="match status" value="1"/>
</dbReference>
<reference evidence="3 4" key="1">
    <citation type="journal article" date="2012" name="J. Proteome Res.">
        <title>Application of Spiroplasma melliferum proteogenomic profiling for the discovery of virulence factors and pathogenicity mechanisms in host-associated spiroplasmas.</title>
        <authorList>
            <person name="Alexeev D."/>
            <person name="Kostrjukova E."/>
            <person name="Aliper A."/>
            <person name="Popenko A."/>
            <person name="Bazaleev N."/>
            <person name="Tyakht A."/>
            <person name="Selezneva O."/>
            <person name="Akopian T."/>
            <person name="Prichodko E."/>
            <person name="Kondratov I."/>
            <person name="Chukin M."/>
            <person name="Demina I."/>
            <person name="Galyamina M."/>
            <person name="Kamashev D."/>
            <person name="Vanyushkina A."/>
            <person name="Ladygina V."/>
            <person name="Levitskii S."/>
            <person name="Lazarev V."/>
            <person name="Govorun V."/>
        </authorList>
    </citation>
    <scope>NUCLEOTIDE SEQUENCE [LARGE SCALE GENOMIC DNA]</scope>
    <source>
        <strain evidence="3 4">KC3</strain>
    </source>
</reference>
<dbReference type="Proteomes" id="UP000004057">
    <property type="component" value="Unassembled WGS sequence"/>
</dbReference>
<dbReference type="InterPro" id="IPR020568">
    <property type="entry name" value="Ribosomal_Su5_D2-typ_SF"/>
</dbReference>
<dbReference type="EMBL" id="AGBZ02000001">
    <property type="protein sequence ID" value="KAI92835.1"/>
    <property type="molecule type" value="Genomic_DNA"/>
</dbReference>
<sequence length="203" mass="23365">MKELQQLKENKLITNEINIKKSRFLCLLQKVTSEHEALEFIKTNQQVNATHNCYAYIIGKNQNIIRKSDDGEPTNTAGKPILDILLHHNLTNVVCLVIRYFGGIKLGAGGLIRAYANSVKTNLKKAELIPFFETKDIIIKFPINKIKLVDEYLTYHYQNLAINKNFTEPISYQFSLPSEQIYLFTLWANNNKINVIISEHINN</sequence>
<comment type="similarity">
    <text evidence="1">Belongs to the IMPACT family.</text>
</comment>
<dbReference type="GO" id="GO:0006446">
    <property type="term" value="P:regulation of translational initiation"/>
    <property type="evidence" value="ECO:0007669"/>
    <property type="project" value="TreeGrafter"/>
</dbReference>
<comment type="caution">
    <text evidence="3">The sequence shown here is derived from an EMBL/GenBank/DDBJ whole genome shotgun (WGS) entry which is preliminary data.</text>
</comment>
<dbReference type="Gene3D" id="3.30.230.30">
    <property type="entry name" value="Impact, N-terminal domain"/>
    <property type="match status" value="1"/>
</dbReference>
<dbReference type="InterPro" id="IPR020569">
    <property type="entry name" value="UPF0029_Impact_CS"/>
</dbReference>
<evidence type="ECO:0000256" key="1">
    <source>
        <dbReference type="ARBA" id="ARBA00007665"/>
    </source>
</evidence>
<dbReference type="PANTHER" id="PTHR16301:SF20">
    <property type="entry name" value="IMPACT FAMILY MEMBER YIGZ"/>
    <property type="match status" value="1"/>
</dbReference>
<dbReference type="RefSeq" id="WP_239643287.1">
    <property type="nucleotide sequence ID" value="NZ_AGBZ02000001.1"/>
</dbReference>
<gene>
    <name evidence="3" type="ORF">SPM_002180</name>
</gene>
<protein>
    <submittedName>
        <fullName evidence="3">Xaa-Pro dipeptidase</fullName>
    </submittedName>
</protein>
<dbReference type="SUPFAM" id="SSF54211">
    <property type="entry name" value="Ribosomal protein S5 domain 2-like"/>
    <property type="match status" value="1"/>
</dbReference>
<evidence type="ECO:0000259" key="2">
    <source>
        <dbReference type="Pfam" id="PF01205"/>
    </source>
</evidence>
<dbReference type="InterPro" id="IPR036956">
    <property type="entry name" value="Impact_N_sf"/>
</dbReference>
<dbReference type="InterPro" id="IPR023582">
    <property type="entry name" value="Impact"/>
</dbReference>
<name>A0AAI9T4A4_SPIME</name>
<proteinExistence type="inferred from homology"/>
<evidence type="ECO:0000313" key="3">
    <source>
        <dbReference type="EMBL" id="KAI92835.1"/>
    </source>
</evidence>
<dbReference type="InterPro" id="IPR001498">
    <property type="entry name" value="Impact_N"/>
</dbReference>
<dbReference type="AlphaFoldDB" id="A0AAI9T4A4"/>
<organism evidence="3 4">
    <name type="scientific">Spiroplasma melliferum KC3</name>
    <dbReference type="NCBI Taxonomy" id="570509"/>
    <lineage>
        <taxon>Bacteria</taxon>
        <taxon>Bacillati</taxon>
        <taxon>Mycoplasmatota</taxon>
        <taxon>Mollicutes</taxon>
        <taxon>Entomoplasmatales</taxon>
        <taxon>Spiroplasmataceae</taxon>
        <taxon>Spiroplasma</taxon>
    </lineage>
</organism>
<dbReference type="GO" id="GO:0005737">
    <property type="term" value="C:cytoplasm"/>
    <property type="evidence" value="ECO:0007669"/>
    <property type="project" value="TreeGrafter"/>
</dbReference>
<feature type="domain" description="Impact N-terminal" evidence="2">
    <location>
        <begin position="20"/>
        <end position="121"/>
    </location>
</feature>
<accession>A0AAI9T4A4</accession>
<evidence type="ECO:0000313" key="4">
    <source>
        <dbReference type="Proteomes" id="UP000004057"/>
    </source>
</evidence>
<dbReference type="PROSITE" id="PS00910">
    <property type="entry name" value="UPF0029"/>
    <property type="match status" value="1"/>
</dbReference>